<evidence type="ECO:0000313" key="1">
    <source>
        <dbReference type="EMBL" id="CEJ91252.1"/>
    </source>
</evidence>
<organism evidence="1 2">
    <name type="scientific">[Torrubiella] hemipterigena</name>
    <dbReference type="NCBI Taxonomy" id="1531966"/>
    <lineage>
        <taxon>Eukaryota</taxon>
        <taxon>Fungi</taxon>
        <taxon>Dikarya</taxon>
        <taxon>Ascomycota</taxon>
        <taxon>Pezizomycotina</taxon>
        <taxon>Sordariomycetes</taxon>
        <taxon>Hypocreomycetidae</taxon>
        <taxon>Hypocreales</taxon>
        <taxon>Clavicipitaceae</taxon>
        <taxon>Clavicipitaceae incertae sedis</taxon>
        <taxon>'Torrubiella' clade</taxon>
    </lineage>
</organism>
<gene>
    <name evidence="1" type="ORF">VHEMI06976</name>
</gene>
<dbReference type="EMBL" id="CDHN01000003">
    <property type="protein sequence ID" value="CEJ91252.1"/>
    <property type="molecule type" value="Genomic_DNA"/>
</dbReference>
<dbReference type="STRING" id="1531966.A0A0A1TM38"/>
<dbReference type="SUPFAM" id="SSF53335">
    <property type="entry name" value="S-adenosyl-L-methionine-dependent methyltransferases"/>
    <property type="match status" value="1"/>
</dbReference>
<protein>
    <submittedName>
        <fullName evidence="1">Uncharacterized protein</fullName>
    </submittedName>
</protein>
<reference evidence="1 2" key="1">
    <citation type="journal article" date="2015" name="Genome Announc.">
        <title>Draft Genome Sequence and Gene Annotation of the Entomopathogenic Fungus Verticillium hemipterigenum.</title>
        <authorList>
            <person name="Horn F."/>
            <person name="Habel A."/>
            <person name="Scharf D.H."/>
            <person name="Dworschak J."/>
            <person name="Brakhage A.A."/>
            <person name="Guthke R."/>
            <person name="Hertweck C."/>
            <person name="Linde J."/>
        </authorList>
    </citation>
    <scope>NUCLEOTIDE SEQUENCE [LARGE SCALE GENOMIC DNA]</scope>
</reference>
<accession>A0A0A1TM38</accession>
<evidence type="ECO:0000313" key="2">
    <source>
        <dbReference type="Proteomes" id="UP000039046"/>
    </source>
</evidence>
<sequence>MAPALIVDLTSEITTRRPHLPPDTAAHDTRREREWSSASSCTLDIEISDSDEDTSYSPPFLDLTADLSESNVPPIEPFLSQVVCRTGPIQIDDLIKIRRQTIGSLEIDFLLVTSFIVESTGETTIYGMPLIRCPKALGRLVQDFYELCLVHRFERRGTGSWGDYTPLSVRPEDVIQKRNITFTNRSYTTPPNVSRTGDGQLTCRWKLECYYNSTANTTKPTEEAFKRLSSNDDLPHGNWVDSATLKNNWRGSSITERFQSSNIKAGPGNHRRQYTFFDAFAGAGGVSRGAQNAGFKVRYAVDKATDV</sequence>
<dbReference type="Proteomes" id="UP000039046">
    <property type="component" value="Unassembled WGS sequence"/>
</dbReference>
<dbReference type="HOGENOM" id="CLU_906688_0_0_1"/>
<proteinExistence type="predicted"/>
<dbReference type="Gene3D" id="3.40.50.150">
    <property type="entry name" value="Vaccinia Virus protein VP39"/>
    <property type="match status" value="1"/>
</dbReference>
<dbReference type="AlphaFoldDB" id="A0A0A1TM38"/>
<dbReference type="InterPro" id="IPR029063">
    <property type="entry name" value="SAM-dependent_MTases_sf"/>
</dbReference>
<keyword evidence="2" id="KW-1185">Reference proteome</keyword>
<dbReference type="OrthoDB" id="414133at2759"/>
<name>A0A0A1TM38_9HYPO</name>